<name>G8RTQ5_MYCRN</name>
<accession>G8RTQ5</accession>
<dbReference type="STRING" id="710685.MycrhN_6158"/>
<dbReference type="EMBL" id="CP003169">
    <property type="protein sequence ID" value="AEV76618.1"/>
    <property type="molecule type" value="Genomic_DNA"/>
</dbReference>
<feature type="signal peptide" evidence="2">
    <location>
        <begin position="1"/>
        <end position="30"/>
    </location>
</feature>
<feature type="compositionally biased region" description="Pro residues" evidence="1">
    <location>
        <begin position="55"/>
        <end position="64"/>
    </location>
</feature>
<keyword evidence="2" id="KW-0732">Signal</keyword>
<organism evidence="3 4">
    <name type="scientific">Mycolicibacterium rhodesiae (strain NBB3)</name>
    <name type="common">Mycobacterium rhodesiae</name>
    <dbReference type="NCBI Taxonomy" id="710685"/>
    <lineage>
        <taxon>Bacteria</taxon>
        <taxon>Bacillati</taxon>
        <taxon>Actinomycetota</taxon>
        <taxon>Actinomycetes</taxon>
        <taxon>Mycobacteriales</taxon>
        <taxon>Mycobacteriaceae</taxon>
        <taxon>Mycolicibacterium</taxon>
    </lineage>
</organism>
<dbReference type="HOGENOM" id="CLU_114508_0_0_11"/>
<feature type="region of interest" description="Disordered" evidence="1">
    <location>
        <begin position="27"/>
        <end position="64"/>
    </location>
</feature>
<evidence type="ECO:0008006" key="5">
    <source>
        <dbReference type="Google" id="ProtNLM"/>
    </source>
</evidence>
<gene>
    <name evidence="3" type="ordered locus">MycrhN_6158</name>
</gene>
<feature type="compositionally biased region" description="Pro residues" evidence="1">
    <location>
        <begin position="34"/>
        <end position="45"/>
    </location>
</feature>
<evidence type="ECO:0000313" key="3">
    <source>
        <dbReference type="EMBL" id="AEV76618.1"/>
    </source>
</evidence>
<dbReference type="PATRIC" id="fig|710685.3.peg.6182"/>
<dbReference type="AlphaFoldDB" id="G8RTQ5"/>
<evidence type="ECO:0000313" key="4">
    <source>
        <dbReference type="Proteomes" id="UP000005442"/>
    </source>
</evidence>
<proteinExistence type="predicted"/>
<evidence type="ECO:0000256" key="2">
    <source>
        <dbReference type="SAM" id="SignalP"/>
    </source>
</evidence>
<evidence type="ECO:0000256" key="1">
    <source>
        <dbReference type="SAM" id="MobiDB-lite"/>
    </source>
</evidence>
<feature type="chain" id="PRO_5003516038" description="Chitin-binding protein" evidence="2">
    <location>
        <begin position="31"/>
        <end position="115"/>
    </location>
</feature>
<dbReference type="RefSeq" id="WP_014214355.1">
    <property type="nucleotide sequence ID" value="NC_016604.1"/>
</dbReference>
<sequence>MSFKKRVVTTLCAGAVAGAALGVGAGVASAGPKWPGPPPPWPVPGPGVNVGGPGNPLPPGQNGFPPPGHRNYVVPVWAPPAPPPPYWAPWLPVEWNSEVNAWGVQWNGEFRAAPF</sequence>
<dbReference type="eggNOG" id="ENOG5031RW0">
    <property type="taxonomic scope" value="Bacteria"/>
</dbReference>
<dbReference type="Proteomes" id="UP000005442">
    <property type="component" value="Chromosome"/>
</dbReference>
<reference evidence="3 4" key="1">
    <citation type="submission" date="2011-12" db="EMBL/GenBank/DDBJ databases">
        <title>Complete sequence of Mycobacterium rhodesiae NBB3.</title>
        <authorList>
            <consortium name="US DOE Joint Genome Institute"/>
            <person name="Lucas S."/>
            <person name="Han J."/>
            <person name="Lapidus A."/>
            <person name="Cheng J.-F."/>
            <person name="Goodwin L."/>
            <person name="Pitluck S."/>
            <person name="Peters L."/>
            <person name="Mikhailova N."/>
            <person name="Gu W."/>
            <person name="Detter J.C."/>
            <person name="Han C."/>
            <person name="Tapia R."/>
            <person name="Land M."/>
            <person name="Hauser L."/>
            <person name="Kyrpides N."/>
            <person name="Ivanova N."/>
            <person name="Pagani I."/>
            <person name="Mattes T."/>
            <person name="Holmes A."/>
            <person name="Rutledge P."/>
            <person name="Paulsen I."/>
            <person name="Coleman N."/>
            <person name="Woyke T."/>
        </authorList>
    </citation>
    <scope>NUCLEOTIDE SEQUENCE [LARGE SCALE GENOMIC DNA]</scope>
    <source>
        <strain evidence="3 4">NBB3</strain>
    </source>
</reference>
<protein>
    <recommendedName>
        <fullName evidence="5">Chitin-binding protein</fullName>
    </recommendedName>
</protein>
<dbReference type="KEGG" id="mrh:MycrhN_6158"/>
<keyword evidence="4" id="KW-1185">Reference proteome</keyword>